<protein>
    <submittedName>
        <fullName evidence="2">Uncharacterized protein</fullName>
    </submittedName>
</protein>
<dbReference type="RefSeq" id="WP_163290613.1">
    <property type="nucleotide sequence ID" value="NZ_JAAGWY010000003.1"/>
</dbReference>
<keyword evidence="1" id="KW-1133">Transmembrane helix</keyword>
<organism evidence="2 3">
    <name type="scientific">Leifsonia tongyongensis</name>
    <dbReference type="NCBI Taxonomy" id="1268043"/>
    <lineage>
        <taxon>Bacteria</taxon>
        <taxon>Bacillati</taxon>
        <taxon>Actinomycetota</taxon>
        <taxon>Actinomycetes</taxon>
        <taxon>Micrococcales</taxon>
        <taxon>Microbacteriaceae</taxon>
        <taxon>Leifsonia</taxon>
    </lineage>
</organism>
<dbReference type="EMBL" id="JAAGWY010000003">
    <property type="protein sequence ID" value="NEN07168.1"/>
    <property type="molecule type" value="Genomic_DNA"/>
</dbReference>
<keyword evidence="1" id="KW-0812">Transmembrane</keyword>
<keyword evidence="1" id="KW-0472">Membrane</keyword>
<feature type="transmembrane region" description="Helical" evidence="1">
    <location>
        <begin position="30"/>
        <end position="50"/>
    </location>
</feature>
<dbReference type="AlphaFoldDB" id="A0A6L9Y1M4"/>
<proteinExistence type="predicted"/>
<accession>A0A6L9Y1M4</accession>
<evidence type="ECO:0000313" key="2">
    <source>
        <dbReference type="EMBL" id="NEN07168.1"/>
    </source>
</evidence>
<sequence>MTFDDHPELAGYEPLGEPLHGRRRKSMTRAVVVLGLLALILPGVLTTVSVSSATAESTCSVYVRQYTPDAQSSSARFELFGPFGPGWQCYALNTEGDARFVAPLGLIPTTPRPPRPATNS</sequence>
<evidence type="ECO:0000313" key="3">
    <source>
        <dbReference type="Proteomes" id="UP000474967"/>
    </source>
</evidence>
<gene>
    <name evidence="2" type="ORF">G3T36_14995</name>
</gene>
<comment type="caution">
    <text evidence="2">The sequence shown here is derived from an EMBL/GenBank/DDBJ whole genome shotgun (WGS) entry which is preliminary data.</text>
</comment>
<keyword evidence="3" id="KW-1185">Reference proteome</keyword>
<dbReference type="Proteomes" id="UP000474967">
    <property type="component" value="Unassembled WGS sequence"/>
</dbReference>
<reference evidence="2 3" key="1">
    <citation type="journal article" date="2014" name="J. Microbiol.">
        <title>Diaminobutyricibacter tongyongensis gen. nov., sp. nov. and Homoserinibacter gongjuensis gen. nov., sp. nov. belong to the family Microbacteriaceae.</title>
        <authorList>
            <person name="Kim S.J."/>
            <person name="Ahn J.H."/>
            <person name="Weon H.Y."/>
            <person name="Hamada M."/>
            <person name="Suzuki K."/>
            <person name="Kwon S.W."/>
        </authorList>
    </citation>
    <scope>NUCLEOTIDE SEQUENCE [LARGE SCALE GENOMIC DNA]</scope>
    <source>
        <strain evidence="2 3">NBRC 108724</strain>
    </source>
</reference>
<evidence type="ECO:0000256" key="1">
    <source>
        <dbReference type="SAM" id="Phobius"/>
    </source>
</evidence>
<name>A0A6L9Y1M4_9MICO</name>